<keyword evidence="2" id="KW-1185">Reference proteome</keyword>
<gene>
    <name evidence="1" type="ORF">OEW28_07350</name>
</gene>
<organism evidence="1 2">
    <name type="scientific">Albidovulum marisflavi</name>
    <dbReference type="NCBI Taxonomy" id="2984159"/>
    <lineage>
        <taxon>Bacteria</taxon>
        <taxon>Pseudomonadati</taxon>
        <taxon>Pseudomonadota</taxon>
        <taxon>Alphaproteobacteria</taxon>
        <taxon>Rhodobacterales</taxon>
        <taxon>Paracoccaceae</taxon>
        <taxon>Albidovulum</taxon>
    </lineage>
</organism>
<name>A0ABT2ZBK1_9RHOB</name>
<sequence>MVTKSKTTVSELMKQAQDSLLPTRLATPQIEQFWRAQDRILEDAEVYSRNWFARRHQAAQSALEAVREANGEAADHAAALQVMIGWQQHSMQRMTEDMQQWLDLCSRCASRFADDTTASRKGAD</sequence>
<reference evidence="1 2" key="1">
    <citation type="submission" date="2022-10" db="EMBL/GenBank/DDBJ databases">
        <title>Defluviimonas sp. nov., isolated from ocean surface water.</title>
        <authorList>
            <person name="He W."/>
            <person name="Wang L."/>
            <person name="Zhang D.-F."/>
        </authorList>
    </citation>
    <scope>NUCLEOTIDE SEQUENCE [LARGE SCALE GENOMIC DNA]</scope>
    <source>
        <strain evidence="1 2">WL0002</strain>
    </source>
</reference>
<dbReference type="EMBL" id="JAOWKY010000001">
    <property type="protein sequence ID" value="MCV2868442.1"/>
    <property type="molecule type" value="Genomic_DNA"/>
</dbReference>
<dbReference type="RefSeq" id="WP_263734054.1">
    <property type="nucleotide sequence ID" value="NZ_JAOWKY010000001.1"/>
</dbReference>
<accession>A0ABT2ZBK1</accession>
<comment type="caution">
    <text evidence="1">The sequence shown here is derived from an EMBL/GenBank/DDBJ whole genome shotgun (WGS) entry which is preliminary data.</text>
</comment>
<evidence type="ECO:0000313" key="1">
    <source>
        <dbReference type="EMBL" id="MCV2868442.1"/>
    </source>
</evidence>
<evidence type="ECO:0000313" key="2">
    <source>
        <dbReference type="Proteomes" id="UP001652542"/>
    </source>
</evidence>
<dbReference type="Proteomes" id="UP001652542">
    <property type="component" value="Unassembled WGS sequence"/>
</dbReference>
<protein>
    <recommendedName>
        <fullName evidence="3">Phasin protein</fullName>
    </recommendedName>
</protein>
<evidence type="ECO:0008006" key="3">
    <source>
        <dbReference type="Google" id="ProtNLM"/>
    </source>
</evidence>
<proteinExistence type="predicted"/>